<sequence length="127" mass="13170">MRRGLGDPAVTGGLLAALALCTLLISLAFFLHLRRDPMGEAVRGRMLPGLTIGATGPALTVTSIRSGGEAARHGVAVGDVIVAIDGKSFRSLDQAEAYLISQPSDDVVLDLRGSGGRHVVALDRGLR</sequence>
<name>A0ABV9EVX2_9SPHN</name>
<evidence type="ECO:0000259" key="2">
    <source>
        <dbReference type="PROSITE" id="PS50106"/>
    </source>
</evidence>
<proteinExistence type="predicted"/>
<evidence type="ECO:0000313" key="3">
    <source>
        <dbReference type="EMBL" id="MFC4592747.1"/>
    </source>
</evidence>
<dbReference type="RefSeq" id="WP_066528780.1">
    <property type="nucleotide sequence ID" value="NZ_JBHSFZ010000001.1"/>
</dbReference>
<dbReference type="PROSITE" id="PS50106">
    <property type="entry name" value="PDZ"/>
    <property type="match status" value="1"/>
</dbReference>
<organism evidence="3 4">
    <name type="scientific">Sphingobium tyrosinilyticum</name>
    <dbReference type="NCBI Taxonomy" id="2715436"/>
    <lineage>
        <taxon>Bacteria</taxon>
        <taxon>Pseudomonadati</taxon>
        <taxon>Pseudomonadota</taxon>
        <taxon>Alphaproteobacteria</taxon>
        <taxon>Sphingomonadales</taxon>
        <taxon>Sphingomonadaceae</taxon>
        <taxon>Sphingobium</taxon>
    </lineage>
</organism>
<evidence type="ECO:0000256" key="1">
    <source>
        <dbReference type="SAM" id="Phobius"/>
    </source>
</evidence>
<feature type="domain" description="PDZ" evidence="2">
    <location>
        <begin position="30"/>
        <end position="97"/>
    </location>
</feature>
<accession>A0ABV9EVX2</accession>
<dbReference type="EMBL" id="JBHSFZ010000001">
    <property type="protein sequence ID" value="MFC4592747.1"/>
    <property type="molecule type" value="Genomic_DNA"/>
</dbReference>
<reference evidence="4" key="1">
    <citation type="journal article" date="2019" name="Int. J. Syst. Evol. Microbiol.">
        <title>The Global Catalogue of Microorganisms (GCM) 10K type strain sequencing project: providing services to taxonomists for standard genome sequencing and annotation.</title>
        <authorList>
            <consortium name="The Broad Institute Genomics Platform"/>
            <consortium name="The Broad Institute Genome Sequencing Center for Infectious Disease"/>
            <person name="Wu L."/>
            <person name="Ma J."/>
        </authorList>
    </citation>
    <scope>NUCLEOTIDE SEQUENCE [LARGE SCALE GENOMIC DNA]</scope>
    <source>
        <strain evidence="4">NBRC 103632</strain>
    </source>
</reference>
<keyword evidence="1" id="KW-0472">Membrane</keyword>
<dbReference type="SUPFAM" id="SSF50156">
    <property type="entry name" value="PDZ domain-like"/>
    <property type="match status" value="1"/>
</dbReference>
<dbReference type="InterPro" id="IPR036034">
    <property type="entry name" value="PDZ_sf"/>
</dbReference>
<dbReference type="Proteomes" id="UP001595957">
    <property type="component" value="Unassembled WGS sequence"/>
</dbReference>
<dbReference type="SMART" id="SM00228">
    <property type="entry name" value="PDZ"/>
    <property type="match status" value="1"/>
</dbReference>
<dbReference type="Gene3D" id="2.30.42.10">
    <property type="match status" value="1"/>
</dbReference>
<keyword evidence="1" id="KW-0812">Transmembrane</keyword>
<comment type="caution">
    <text evidence="3">The sequence shown here is derived from an EMBL/GenBank/DDBJ whole genome shotgun (WGS) entry which is preliminary data.</text>
</comment>
<dbReference type="InterPro" id="IPR001478">
    <property type="entry name" value="PDZ"/>
</dbReference>
<dbReference type="InterPro" id="IPR041489">
    <property type="entry name" value="PDZ_6"/>
</dbReference>
<keyword evidence="4" id="KW-1185">Reference proteome</keyword>
<evidence type="ECO:0000313" key="4">
    <source>
        <dbReference type="Proteomes" id="UP001595957"/>
    </source>
</evidence>
<keyword evidence="1" id="KW-1133">Transmembrane helix</keyword>
<gene>
    <name evidence="3" type="ORF">ACFO3E_00860</name>
</gene>
<feature type="transmembrane region" description="Helical" evidence="1">
    <location>
        <begin position="12"/>
        <end position="33"/>
    </location>
</feature>
<dbReference type="Pfam" id="PF17820">
    <property type="entry name" value="PDZ_6"/>
    <property type="match status" value="1"/>
</dbReference>
<protein>
    <submittedName>
        <fullName evidence="3">PDZ domain-containing protein</fullName>
    </submittedName>
</protein>